<reference evidence="2 3" key="1">
    <citation type="journal article" date="2011" name="J. Bacteriol.">
        <title>Genome sequence of the nonpathogenic Listeria monocytogenes serovar 4a strain M7.</title>
        <authorList>
            <person name="Chen J."/>
            <person name="Xia Y."/>
            <person name="Cheng C."/>
            <person name="Fang C."/>
            <person name="Shan Y."/>
            <person name="Jin G."/>
            <person name="Fang W."/>
        </authorList>
    </citation>
    <scope>NUCLEOTIDE SEQUENCE [LARGE SCALE GENOMIC DNA]</scope>
    <source>
        <strain evidence="2 3">M7</strain>
    </source>
</reference>
<dbReference type="PATRIC" id="fig|1030009.3.peg.1323"/>
<dbReference type="HOGENOM" id="CLU_3201636_0_0_9"/>
<gene>
    <name evidence="2" type="ordered locus">LMM7_1335</name>
</gene>
<name>A0A0E0UWI6_LISMM</name>
<keyword evidence="1" id="KW-1133">Transmembrane helix</keyword>
<feature type="transmembrane region" description="Helical" evidence="1">
    <location>
        <begin position="6"/>
        <end position="26"/>
    </location>
</feature>
<dbReference type="RefSeq" id="WP_003723553.1">
    <property type="nucleotide sequence ID" value="NC_017537.1"/>
</dbReference>
<evidence type="ECO:0000313" key="2">
    <source>
        <dbReference type="EMBL" id="AEH92340.1"/>
    </source>
</evidence>
<sequence length="45" mass="5262">MTKVILTIFAIIVPAFLGFILAYQIYKKKTATYMPLKNEFVHWAK</sequence>
<evidence type="ECO:0000256" key="1">
    <source>
        <dbReference type="SAM" id="Phobius"/>
    </source>
</evidence>
<protein>
    <submittedName>
        <fullName evidence="2">Uncharacterized protein</fullName>
    </submittedName>
</protein>
<dbReference type="GeneID" id="86845199"/>
<keyword evidence="1" id="KW-0812">Transmembrane</keyword>
<dbReference type="KEGG" id="lmq:LMM7_1335"/>
<keyword evidence="1" id="KW-0472">Membrane</keyword>
<organism evidence="2 3">
    <name type="scientific">Listeria monocytogenes serotype 4a (strain M7)</name>
    <dbReference type="NCBI Taxonomy" id="1030009"/>
    <lineage>
        <taxon>Bacteria</taxon>
        <taxon>Bacillati</taxon>
        <taxon>Bacillota</taxon>
        <taxon>Bacilli</taxon>
        <taxon>Bacillales</taxon>
        <taxon>Listeriaceae</taxon>
        <taxon>Listeria</taxon>
    </lineage>
</organism>
<dbReference type="AlphaFoldDB" id="A0A0E0UWI6"/>
<evidence type="ECO:0000313" key="3">
    <source>
        <dbReference type="Proteomes" id="UP000000486"/>
    </source>
</evidence>
<proteinExistence type="predicted"/>
<accession>A0A0E0UWI6</accession>
<dbReference type="Proteomes" id="UP000000486">
    <property type="component" value="Chromosome"/>
</dbReference>
<dbReference type="EMBL" id="CP002816">
    <property type="protein sequence ID" value="AEH92340.1"/>
    <property type="molecule type" value="Genomic_DNA"/>
</dbReference>